<comment type="caution">
    <text evidence="1">The sequence shown here is derived from an EMBL/GenBank/DDBJ whole genome shotgun (WGS) entry which is preliminary data.</text>
</comment>
<sequence length="221" mass="24221">MTAINALVRRDRVHVMTDGAVFLPEGQVIGSMQKVYILAQADAVLAIRGPTYIGPTLYGALNGASLTGFDDLLSKLIPAVRHSLDSLELLDPDAVAAVSARLDLRRADVVLAGWSQERGRGEIHKLDTSAAEWQVEPPGDGFIMPGDNPALMERLQAHNWDLSDERQDERRLLQLVHHQAAVDDLLPNGARFPTAGAFAQHTIITAQGIYTRIVERWPTAY</sequence>
<gene>
    <name evidence="1" type="ORF">BK022_05745</name>
</gene>
<accession>A0A1S1P8U1</accession>
<evidence type="ECO:0000313" key="1">
    <source>
        <dbReference type="EMBL" id="OHV17425.1"/>
    </source>
</evidence>
<dbReference type="Proteomes" id="UP000180215">
    <property type="component" value="Unassembled WGS sequence"/>
</dbReference>
<dbReference type="AlphaFoldDB" id="A0A1S1P8U1"/>
<reference evidence="1 2" key="1">
    <citation type="submission" date="2016-10" db="EMBL/GenBank/DDBJ databases">
        <title>Draft genome sequence of Methylobacterium extorquens CP3, a seed endophyte of Crotalaria pumila with plant growth-promoting and metal tolerance properties.</title>
        <authorList>
            <person name="Sanchez-Lopez A.S."/>
            <person name="Van Hamme J.D."/>
            <person name="Thijs S."/>
            <person name="Mcammond B.M."/>
            <person name="Stevens V."/>
            <person name="Gonzalez-Chavez M.D.C."/>
            <person name="Vangronsveld J."/>
        </authorList>
    </citation>
    <scope>NUCLEOTIDE SEQUENCE [LARGE SCALE GENOMIC DNA]</scope>
    <source>
        <strain evidence="1 2">CP3</strain>
    </source>
</reference>
<name>A0A1S1P8U1_METEX</name>
<protein>
    <submittedName>
        <fullName evidence="1">Uncharacterized protein</fullName>
    </submittedName>
</protein>
<evidence type="ECO:0000313" key="2">
    <source>
        <dbReference type="Proteomes" id="UP000180215"/>
    </source>
</evidence>
<organism evidence="1 2">
    <name type="scientific">Methylorubrum extorquens</name>
    <name type="common">Methylobacterium dichloromethanicum</name>
    <name type="synonym">Methylobacterium extorquens</name>
    <dbReference type="NCBI Taxonomy" id="408"/>
    <lineage>
        <taxon>Bacteria</taxon>
        <taxon>Pseudomonadati</taxon>
        <taxon>Pseudomonadota</taxon>
        <taxon>Alphaproteobacteria</taxon>
        <taxon>Hyphomicrobiales</taxon>
        <taxon>Methylobacteriaceae</taxon>
        <taxon>Methylorubrum</taxon>
    </lineage>
</organism>
<proteinExistence type="predicted"/>
<dbReference type="EMBL" id="MNAO01000040">
    <property type="protein sequence ID" value="OHV17425.1"/>
    <property type="molecule type" value="Genomic_DNA"/>
</dbReference>